<dbReference type="NCBIfam" id="TIGR00482">
    <property type="entry name" value="nicotinate (nicotinamide) nucleotide adenylyltransferase"/>
    <property type="match status" value="1"/>
</dbReference>
<dbReference type="Pfam" id="PF01467">
    <property type="entry name" value="CTP_transf_like"/>
    <property type="match status" value="1"/>
</dbReference>
<dbReference type="PANTHER" id="PTHR39321">
    <property type="entry name" value="NICOTINATE-NUCLEOTIDE ADENYLYLTRANSFERASE-RELATED"/>
    <property type="match status" value="1"/>
</dbReference>
<organism evidence="13 14">
    <name type="scientific">Botrimarina mediterranea</name>
    <dbReference type="NCBI Taxonomy" id="2528022"/>
    <lineage>
        <taxon>Bacteria</taxon>
        <taxon>Pseudomonadati</taxon>
        <taxon>Planctomycetota</taxon>
        <taxon>Planctomycetia</taxon>
        <taxon>Pirellulales</taxon>
        <taxon>Lacipirellulaceae</taxon>
        <taxon>Botrimarina</taxon>
    </lineage>
</organism>
<dbReference type="InterPro" id="IPR005248">
    <property type="entry name" value="NadD/NMNAT"/>
</dbReference>
<evidence type="ECO:0000256" key="6">
    <source>
        <dbReference type="ARBA" id="ARBA00022695"/>
    </source>
</evidence>
<evidence type="ECO:0000256" key="2">
    <source>
        <dbReference type="ARBA" id="ARBA00005019"/>
    </source>
</evidence>
<dbReference type="InterPro" id="IPR014729">
    <property type="entry name" value="Rossmann-like_a/b/a_fold"/>
</dbReference>
<keyword evidence="4 11" id="KW-0662">Pyridine nucleotide biosynthesis</keyword>
<keyword evidence="14" id="KW-1185">Reference proteome</keyword>
<evidence type="ECO:0000259" key="12">
    <source>
        <dbReference type="Pfam" id="PF01467"/>
    </source>
</evidence>
<comment type="function">
    <text evidence="1 11">Catalyzes the reversible adenylation of nicotinate mononucleotide (NaMN) to nicotinic acid adenine dinucleotide (NaAD).</text>
</comment>
<dbReference type="NCBIfam" id="NF000840">
    <property type="entry name" value="PRK00071.1-3"/>
    <property type="match status" value="1"/>
</dbReference>
<dbReference type="NCBIfam" id="TIGR00125">
    <property type="entry name" value="cyt_tran_rel"/>
    <property type="match status" value="1"/>
</dbReference>
<dbReference type="RefSeq" id="WP_145116418.1">
    <property type="nucleotide sequence ID" value="NZ_CP036349.1"/>
</dbReference>
<evidence type="ECO:0000256" key="7">
    <source>
        <dbReference type="ARBA" id="ARBA00022741"/>
    </source>
</evidence>
<dbReference type="KEGG" id="bmei:Spa11_42780"/>
<dbReference type="Gene3D" id="3.40.50.620">
    <property type="entry name" value="HUPs"/>
    <property type="match status" value="1"/>
</dbReference>
<comment type="catalytic activity">
    <reaction evidence="10 11">
        <text>nicotinate beta-D-ribonucleotide + ATP + H(+) = deamido-NAD(+) + diphosphate</text>
        <dbReference type="Rhea" id="RHEA:22860"/>
        <dbReference type="ChEBI" id="CHEBI:15378"/>
        <dbReference type="ChEBI" id="CHEBI:30616"/>
        <dbReference type="ChEBI" id="CHEBI:33019"/>
        <dbReference type="ChEBI" id="CHEBI:57502"/>
        <dbReference type="ChEBI" id="CHEBI:58437"/>
        <dbReference type="EC" id="2.7.7.18"/>
    </reaction>
</comment>
<dbReference type="AlphaFoldDB" id="A0A518KE31"/>
<keyword evidence="7 11" id="KW-0547">Nucleotide-binding</keyword>
<evidence type="ECO:0000256" key="4">
    <source>
        <dbReference type="ARBA" id="ARBA00022642"/>
    </source>
</evidence>
<feature type="domain" description="Cytidyltransferase-like" evidence="12">
    <location>
        <begin position="5"/>
        <end position="162"/>
    </location>
</feature>
<dbReference type="EMBL" id="CP036349">
    <property type="protein sequence ID" value="QDV76054.1"/>
    <property type="molecule type" value="Genomic_DNA"/>
</dbReference>
<dbReference type="Proteomes" id="UP000316426">
    <property type="component" value="Chromosome"/>
</dbReference>
<evidence type="ECO:0000256" key="1">
    <source>
        <dbReference type="ARBA" id="ARBA00002324"/>
    </source>
</evidence>
<evidence type="ECO:0000313" key="14">
    <source>
        <dbReference type="Proteomes" id="UP000316426"/>
    </source>
</evidence>
<evidence type="ECO:0000256" key="8">
    <source>
        <dbReference type="ARBA" id="ARBA00022840"/>
    </source>
</evidence>
<keyword evidence="5 11" id="KW-0808">Transferase</keyword>
<dbReference type="HAMAP" id="MF_00244">
    <property type="entry name" value="NaMN_adenylyltr"/>
    <property type="match status" value="1"/>
</dbReference>
<comment type="similarity">
    <text evidence="3 11">Belongs to the NadD family.</text>
</comment>
<dbReference type="GO" id="GO:0004515">
    <property type="term" value="F:nicotinate-nucleotide adenylyltransferase activity"/>
    <property type="evidence" value="ECO:0007669"/>
    <property type="project" value="UniProtKB-UniRule"/>
</dbReference>
<keyword evidence="9 11" id="KW-0520">NAD</keyword>
<keyword evidence="6 11" id="KW-0548">Nucleotidyltransferase</keyword>
<dbReference type="GO" id="GO:0005524">
    <property type="term" value="F:ATP binding"/>
    <property type="evidence" value="ECO:0007669"/>
    <property type="project" value="UniProtKB-KW"/>
</dbReference>
<accession>A0A518KE31</accession>
<evidence type="ECO:0000256" key="5">
    <source>
        <dbReference type="ARBA" id="ARBA00022679"/>
    </source>
</evidence>
<evidence type="ECO:0000256" key="11">
    <source>
        <dbReference type="HAMAP-Rule" id="MF_00244"/>
    </source>
</evidence>
<dbReference type="CDD" id="cd02165">
    <property type="entry name" value="NMNAT"/>
    <property type="match status" value="1"/>
</dbReference>
<dbReference type="UniPathway" id="UPA00253">
    <property type="reaction ID" value="UER00332"/>
</dbReference>
<sequence length="188" mass="20609">MRIGLFGGSFDPVHNGHLTLAASCAEQGGLDAVWFVPAALQPFKLHGPVASDADRVAMLRLAILDMPDREVSTLEIDRGGVSYTVDTLRQLSAELPEAEIFFLMGADTLRDLPGWREPDEVLRMATPMVVQRPGEAEVATDVPHLRIEMPPRDISSSDIRRRLTLGESIAGLVPPAVAAYIDEHKLYR</sequence>
<dbReference type="PANTHER" id="PTHR39321:SF3">
    <property type="entry name" value="PHOSPHOPANTETHEINE ADENYLYLTRANSFERASE"/>
    <property type="match status" value="1"/>
</dbReference>
<keyword evidence="8 11" id="KW-0067">ATP-binding</keyword>
<evidence type="ECO:0000256" key="3">
    <source>
        <dbReference type="ARBA" id="ARBA00009014"/>
    </source>
</evidence>
<dbReference type="PROSITE" id="PS51257">
    <property type="entry name" value="PROKAR_LIPOPROTEIN"/>
    <property type="match status" value="1"/>
</dbReference>
<dbReference type="EC" id="2.7.7.18" evidence="11"/>
<name>A0A518KE31_9BACT</name>
<reference evidence="13 14" key="1">
    <citation type="submission" date="2019-02" db="EMBL/GenBank/DDBJ databases">
        <title>Deep-cultivation of Planctomycetes and their phenomic and genomic characterization uncovers novel biology.</title>
        <authorList>
            <person name="Wiegand S."/>
            <person name="Jogler M."/>
            <person name="Boedeker C."/>
            <person name="Pinto D."/>
            <person name="Vollmers J."/>
            <person name="Rivas-Marin E."/>
            <person name="Kohn T."/>
            <person name="Peeters S.H."/>
            <person name="Heuer A."/>
            <person name="Rast P."/>
            <person name="Oberbeckmann S."/>
            <person name="Bunk B."/>
            <person name="Jeske O."/>
            <person name="Meyerdierks A."/>
            <person name="Storesund J.E."/>
            <person name="Kallscheuer N."/>
            <person name="Luecker S."/>
            <person name="Lage O.M."/>
            <person name="Pohl T."/>
            <person name="Merkel B.J."/>
            <person name="Hornburger P."/>
            <person name="Mueller R.-W."/>
            <person name="Bruemmer F."/>
            <person name="Labrenz M."/>
            <person name="Spormann A.M."/>
            <person name="Op den Camp H."/>
            <person name="Overmann J."/>
            <person name="Amann R."/>
            <person name="Jetten M.S.M."/>
            <person name="Mascher T."/>
            <person name="Medema M.H."/>
            <person name="Devos D.P."/>
            <person name="Kaster A.-K."/>
            <person name="Ovreas L."/>
            <person name="Rohde M."/>
            <person name="Galperin M.Y."/>
            <person name="Jogler C."/>
        </authorList>
    </citation>
    <scope>NUCLEOTIDE SEQUENCE [LARGE SCALE GENOMIC DNA]</scope>
    <source>
        <strain evidence="13 14">Spa11</strain>
    </source>
</reference>
<dbReference type="InterPro" id="IPR004821">
    <property type="entry name" value="Cyt_trans-like"/>
</dbReference>
<comment type="pathway">
    <text evidence="2 11">Cofactor biosynthesis; NAD(+) biosynthesis; deamido-NAD(+) from nicotinate D-ribonucleotide: step 1/1.</text>
</comment>
<evidence type="ECO:0000256" key="10">
    <source>
        <dbReference type="ARBA" id="ARBA00048721"/>
    </source>
</evidence>
<evidence type="ECO:0000313" key="13">
    <source>
        <dbReference type="EMBL" id="QDV76054.1"/>
    </source>
</evidence>
<dbReference type="GO" id="GO:0009435">
    <property type="term" value="P:NAD+ biosynthetic process"/>
    <property type="evidence" value="ECO:0007669"/>
    <property type="project" value="UniProtKB-UniRule"/>
</dbReference>
<proteinExistence type="inferred from homology"/>
<protein>
    <recommendedName>
        <fullName evidence="11">Probable nicotinate-nucleotide adenylyltransferase</fullName>
        <ecNumber evidence="11">2.7.7.18</ecNumber>
    </recommendedName>
    <alternativeName>
        <fullName evidence="11">Deamido-NAD(+) diphosphorylase</fullName>
    </alternativeName>
    <alternativeName>
        <fullName evidence="11">Deamido-NAD(+) pyrophosphorylase</fullName>
    </alternativeName>
    <alternativeName>
        <fullName evidence="11">Nicotinate mononucleotide adenylyltransferase</fullName>
        <shortName evidence="11">NaMN adenylyltransferase</shortName>
    </alternativeName>
</protein>
<dbReference type="SUPFAM" id="SSF52374">
    <property type="entry name" value="Nucleotidylyl transferase"/>
    <property type="match status" value="1"/>
</dbReference>
<gene>
    <name evidence="13" type="primary">nadD_2</name>
    <name evidence="11" type="synonym">nadD</name>
    <name evidence="13" type="ORF">Spa11_42780</name>
</gene>
<evidence type="ECO:0000256" key="9">
    <source>
        <dbReference type="ARBA" id="ARBA00023027"/>
    </source>
</evidence>